<evidence type="ECO:0000313" key="3">
    <source>
        <dbReference type="EMBL" id="CAL4789382.1"/>
    </source>
</evidence>
<evidence type="ECO:0000313" key="2">
    <source>
        <dbReference type="EMBL" id="CAL1155445.1"/>
    </source>
</evidence>
<name>A0A9P1D314_9DINO</name>
<reference evidence="2" key="2">
    <citation type="submission" date="2024-04" db="EMBL/GenBank/DDBJ databases">
        <authorList>
            <person name="Chen Y."/>
            <person name="Shah S."/>
            <person name="Dougan E. K."/>
            <person name="Thang M."/>
            <person name="Chan C."/>
        </authorList>
    </citation>
    <scope>NUCLEOTIDE SEQUENCE [LARGE SCALE GENOMIC DNA]</scope>
</reference>
<gene>
    <name evidence="1" type="ORF">C1SCF055_LOCUS28051</name>
</gene>
<proteinExistence type="predicted"/>
<comment type="caution">
    <text evidence="1">The sequence shown here is derived from an EMBL/GenBank/DDBJ whole genome shotgun (WGS) entry which is preliminary data.</text>
</comment>
<accession>A0A9P1D314</accession>
<dbReference type="AlphaFoldDB" id="A0A9P1D314"/>
<dbReference type="EMBL" id="CAMXCT010003035">
    <property type="protein sequence ID" value="CAI4002070.1"/>
    <property type="molecule type" value="Genomic_DNA"/>
</dbReference>
<evidence type="ECO:0000313" key="4">
    <source>
        <dbReference type="Proteomes" id="UP001152797"/>
    </source>
</evidence>
<dbReference type="Proteomes" id="UP001152797">
    <property type="component" value="Unassembled WGS sequence"/>
</dbReference>
<dbReference type="EMBL" id="CAMXCT020003035">
    <property type="protein sequence ID" value="CAL1155445.1"/>
    <property type="molecule type" value="Genomic_DNA"/>
</dbReference>
<keyword evidence="4" id="KW-1185">Reference proteome</keyword>
<protein>
    <submittedName>
        <fullName evidence="3">TIR domain-containing protein</fullName>
    </submittedName>
</protein>
<sequence length="107" mass="12154">MLAVCTKHYGEMTDSAYSSHKELKFALDYEKFVRVLPLKVEDTYPPQPPGGPGHKYDKEFLAQSYILSVFKPGLVRLDCQDKSEIDIAVDIATNLQKYRVATRAGYH</sequence>
<organism evidence="1">
    <name type="scientific">Cladocopium goreaui</name>
    <dbReference type="NCBI Taxonomy" id="2562237"/>
    <lineage>
        <taxon>Eukaryota</taxon>
        <taxon>Sar</taxon>
        <taxon>Alveolata</taxon>
        <taxon>Dinophyceae</taxon>
        <taxon>Suessiales</taxon>
        <taxon>Symbiodiniaceae</taxon>
        <taxon>Cladocopium</taxon>
    </lineage>
</organism>
<dbReference type="OrthoDB" id="411940at2759"/>
<reference evidence="1" key="1">
    <citation type="submission" date="2022-10" db="EMBL/GenBank/DDBJ databases">
        <authorList>
            <person name="Chen Y."/>
            <person name="Dougan E. K."/>
            <person name="Chan C."/>
            <person name="Rhodes N."/>
            <person name="Thang M."/>
        </authorList>
    </citation>
    <scope>NUCLEOTIDE SEQUENCE</scope>
</reference>
<dbReference type="EMBL" id="CAMXCT030003035">
    <property type="protein sequence ID" value="CAL4789382.1"/>
    <property type="molecule type" value="Genomic_DNA"/>
</dbReference>
<evidence type="ECO:0000313" key="1">
    <source>
        <dbReference type="EMBL" id="CAI4002070.1"/>
    </source>
</evidence>